<organism evidence="2 3">
    <name type="scientific">Panicum virgatum</name>
    <name type="common">Blackwell switchgrass</name>
    <dbReference type="NCBI Taxonomy" id="38727"/>
    <lineage>
        <taxon>Eukaryota</taxon>
        <taxon>Viridiplantae</taxon>
        <taxon>Streptophyta</taxon>
        <taxon>Embryophyta</taxon>
        <taxon>Tracheophyta</taxon>
        <taxon>Spermatophyta</taxon>
        <taxon>Magnoliopsida</taxon>
        <taxon>Liliopsida</taxon>
        <taxon>Poales</taxon>
        <taxon>Poaceae</taxon>
        <taxon>PACMAD clade</taxon>
        <taxon>Panicoideae</taxon>
        <taxon>Panicodae</taxon>
        <taxon>Paniceae</taxon>
        <taxon>Panicinae</taxon>
        <taxon>Panicum</taxon>
        <taxon>Panicum sect. Hiantes</taxon>
    </lineage>
</organism>
<evidence type="ECO:0000313" key="3">
    <source>
        <dbReference type="Proteomes" id="UP000823388"/>
    </source>
</evidence>
<keyword evidence="3" id="KW-1185">Reference proteome</keyword>
<feature type="compositionally biased region" description="Acidic residues" evidence="1">
    <location>
        <begin position="163"/>
        <end position="173"/>
    </location>
</feature>
<reference evidence="2" key="1">
    <citation type="submission" date="2020-05" db="EMBL/GenBank/DDBJ databases">
        <title>WGS assembly of Panicum virgatum.</title>
        <authorList>
            <person name="Lovell J.T."/>
            <person name="Jenkins J."/>
            <person name="Shu S."/>
            <person name="Juenger T.E."/>
            <person name="Schmutz J."/>
        </authorList>
    </citation>
    <scope>NUCLEOTIDE SEQUENCE</scope>
    <source>
        <strain evidence="2">AP13</strain>
    </source>
</reference>
<sequence length="349" mass="39549">MSTHRGRRRRGISHDLYFQVFYGSGEVRYGIEGVDLSEERTWISISNWLFKAFGLSRDEHEISVMAVVSRREPIFWELLPLEGTQNWRNYVNISSSRGLPLVLFVQAFEKINFRIEAGGDHEGHAAHEPRQATGQADEGENIPEIVEEFQREGEKQHNAMNDDSSDDDDDDDDYHVPHNWSGYDFSKLSVNEGEAVPWGYRQNEVCIGSVYANSDNMKESIKCWSTLSLQRQFKVVKDAPENCGFTRWVDPAPIDSVQEFIEYLQIKIFDLECKVNYYEEVSEGNKDDEDDDTSNAAASQDEPCTIPYCNCPCHKKKGPGPPAPPPAPPAMGGYCGEGSTQFATWGYGY</sequence>
<evidence type="ECO:0000313" key="2">
    <source>
        <dbReference type="EMBL" id="KAG2642856.1"/>
    </source>
</evidence>
<dbReference type="Proteomes" id="UP000823388">
    <property type="component" value="Chromosome 2K"/>
</dbReference>
<dbReference type="EMBL" id="CM029039">
    <property type="protein sequence ID" value="KAG2642856.1"/>
    <property type="molecule type" value="Genomic_DNA"/>
</dbReference>
<feature type="region of interest" description="Disordered" evidence="1">
    <location>
        <begin position="151"/>
        <end position="176"/>
    </location>
</feature>
<name>A0A8T0WAC2_PANVG</name>
<evidence type="ECO:0000256" key="1">
    <source>
        <dbReference type="SAM" id="MobiDB-lite"/>
    </source>
</evidence>
<proteinExistence type="predicted"/>
<protein>
    <submittedName>
        <fullName evidence="2">Uncharacterized protein</fullName>
    </submittedName>
</protein>
<feature type="region of interest" description="Disordered" evidence="1">
    <location>
        <begin position="121"/>
        <end position="140"/>
    </location>
</feature>
<dbReference type="AlphaFoldDB" id="A0A8T0WAC2"/>
<gene>
    <name evidence="2" type="ORF">PVAP13_2KG287567</name>
</gene>
<feature type="compositionally biased region" description="Basic and acidic residues" evidence="1">
    <location>
        <begin position="121"/>
        <end position="130"/>
    </location>
</feature>
<comment type="caution">
    <text evidence="2">The sequence shown here is derived from an EMBL/GenBank/DDBJ whole genome shotgun (WGS) entry which is preliminary data.</text>
</comment>
<accession>A0A8T0WAC2</accession>